<dbReference type="AlphaFoldDB" id="A0A367UDD9"/>
<organism evidence="1 2">
    <name type="scientific">Thalassospira xianhensis MCCC 1A02616</name>
    <dbReference type="NCBI Taxonomy" id="1177929"/>
    <lineage>
        <taxon>Bacteria</taxon>
        <taxon>Pseudomonadati</taxon>
        <taxon>Pseudomonadota</taxon>
        <taxon>Alphaproteobacteria</taxon>
        <taxon>Rhodospirillales</taxon>
        <taxon>Thalassospiraceae</taxon>
        <taxon>Thalassospira</taxon>
    </lineage>
</organism>
<dbReference type="Proteomes" id="UP000252419">
    <property type="component" value="Unassembled WGS sequence"/>
</dbReference>
<protein>
    <submittedName>
        <fullName evidence="1">Uncharacterized protein</fullName>
    </submittedName>
</protein>
<comment type="caution">
    <text evidence="1">The sequence shown here is derived from an EMBL/GenBank/DDBJ whole genome shotgun (WGS) entry which is preliminary data.</text>
</comment>
<accession>A0A367UDD9</accession>
<reference evidence="1 2" key="1">
    <citation type="submission" date="2014-07" db="EMBL/GenBank/DDBJ databases">
        <title>Draft genome sequence of Thalassospira xianhensis P-4 (MCCC 1A02616).</title>
        <authorList>
            <person name="Lai Q."/>
            <person name="Shao Z."/>
        </authorList>
    </citation>
    <scope>NUCLEOTIDE SEQUENCE [LARGE SCALE GENOMIC DNA]</scope>
    <source>
        <strain evidence="1 2">MCCC 1A02616</strain>
    </source>
</reference>
<sequence length="70" mass="7780">MLQAKEHRFPVLAAGQCGENTGTKPQRDKIISVTPVILATEAKNSTVIFLLDRKNEIMLNVTELKRSSEV</sequence>
<gene>
    <name evidence="1" type="ORF">TH5_09040</name>
</gene>
<evidence type="ECO:0000313" key="1">
    <source>
        <dbReference type="EMBL" id="RCK06336.1"/>
    </source>
</evidence>
<dbReference type="EMBL" id="JPWA01000008">
    <property type="protein sequence ID" value="RCK06336.1"/>
    <property type="molecule type" value="Genomic_DNA"/>
</dbReference>
<evidence type="ECO:0000313" key="2">
    <source>
        <dbReference type="Proteomes" id="UP000252419"/>
    </source>
</evidence>
<keyword evidence="2" id="KW-1185">Reference proteome</keyword>
<name>A0A367UDD9_9PROT</name>
<proteinExistence type="predicted"/>